<evidence type="ECO:0000256" key="1">
    <source>
        <dbReference type="SAM" id="MobiDB-lite"/>
    </source>
</evidence>
<keyword evidence="4" id="KW-1185">Reference proteome</keyword>
<protein>
    <recommendedName>
        <fullName evidence="2">DUF4283 domain-containing protein</fullName>
    </recommendedName>
</protein>
<dbReference type="AlphaFoldDB" id="A0AAV0ZDZ5"/>
<dbReference type="PANTHER" id="PTHR31286">
    <property type="entry name" value="GLYCINE-RICH CELL WALL STRUCTURAL PROTEIN 1.8-LIKE"/>
    <property type="match status" value="1"/>
</dbReference>
<reference evidence="3 4" key="1">
    <citation type="submission" date="2023-01" db="EMBL/GenBank/DDBJ databases">
        <authorList>
            <person name="Kreplak J."/>
        </authorList>
    </citation>
    <scope>NUCLEOTIDE SEQUENCE [LARGE SCALE GENOMIC DNA]</scope>
</reference>
<evidence type="ECO:0000313" key="4">
    <source>
        <dbReference type="Proteomes" id="UP001157006"/>
    </source>
</evidence>
<feature type="region of interest" description="Disordered" evidence="1">
    <location>
        <begin position="1"/>
        <end position="22"/>
    </location>
</feature>
<accession>A0AAV0ZDZ5</accession>
<sequence>MEEKEEREENQDDSESIEGEFGEIRVEEELIGGYECPNFIFSEEEEKRIQKPWRRDVIVKLLGKRIGYKVLESRLNQIWVHKGIISIIDLSNDYYLVAFSHEDDKKAAMENGPWFIYDHYLTLKDWRPNFQPKIDTIEEVAVWVRILGLSIEYYDPRALFVFGDLIDHTVKVDKTRIKHERGKFA</sequence>
<dbReference type="Pfam" id="PF14111">
    <property type="entry name" value="DUF4283"/>
    <property type="match status" value="1"/>
</dbReference>
<name>A0AAV0ZDZ5_VICFA</name>
<organism evidence="3 4">
    <name type="scientific">Vicia faba</name>
    <name type="common">Broad bean</name>
    <name type="synonym">Faba vulgaris</name>
    <dbReference type="NCBI Taxonomy" id="3906"/>
    <lineage>
        <taxon>Eukaryota</taxon>
        <taxon>Viridiplantae</taxon>
        <taxon>Streptophyta</taxon>
        <taxon>Embryophyta</taxon>
        <taxon>Tracheophyta</taxon>
        <taxon>Spermatophyta</taxon>
        <taxon>Magnoliopsida</taxon>
        <taxon>eudicotyledons</taxon>
        <taxon>Gunneridae</taxon>
        <taxon>Pentapetalae</taxon>
        <taxon>rosids</taxon>
        <taxon>fabids</taxon>
        <taxon>Fabales</taxon>
        <taxon>Fabaceae</taxon>
        <taxon>Papilionoideae</taxon>
        <taxon>50 kb inversion clade</taxon>
        <taxon>NPAAA clade</taxon>
        <taxon>Hologalegina</taxon>
        <taxon>IRL clade</taxon>
        <taxon>Fabeae</taxon>
        <taxon>Vicia</taxon>
    </lineage>
</organism>
<proteinExistence type="predicted"/>
<dbReference type="InterPro" id="IPR040256">
    <property type="entry name" value="At4g02000-like"/>
</dbReference>
<dbReference type="InterPro" id="IPR025558">
    <property type="entry name" value="DUF4283"/>
</dbReference>
<evidence type="ECO:0000259" key="2">
    <source>
        <dbReference type="Pfam" id="PF14111"/>
    </source>
</evidence>
<evidence type="ECO:0000313" key="3">
    <source>
        <dbReference type="EMBL" id="CAI8594615.1"/>
    </source>
</evidence>
<feature type="domain" description="DUF4283" evidence="2">
    <location>
        <begin position="53"/>
        <end position="133"/>
    </location>
</feature>
<dbReference type="Proteomes" id="UP001157006">
    <property type="component" value="Chromosome 1S"/>
</dbReference>
<dbReference type="PANTHER" id="PTHR31286:SF99">
    <property type="entry name" value="DUF4283 DOMAIN-CONTAINING PROTEIN"/>
    <property type="match status" value="1"/>
</dbReference>
<dbReference type="EMBL" id="OX451735">
    <property type="protein sequence ID" value="CAI8594615.1"/>
    <property type="molecule type" value="Genomic_DNA"/>
</dbReference>
<feature type="compositionally biased region" description="Acidic residues" evidence="1">
    <location>
        <begin position="1"/>
        <end position="21"/>
    </location>
</feature>
<gene>
    <name evidence="3" type="ORF">VFH_I150160</name>
</gene>